<dbReference type="GO" id="GO:0071949">
    <property type="term" value="F:FAD binding"/>
    <property type="evidence" value="ECO:0007669"/>
    <property type="project" value="InterPro"/>
</dbReference>
<evidence type="ECO:0000256" key="4">
    <source>
        <dbReference type="ARBA" id="ARBA00023033"/>
    </source>
</evidence>
<dbReference type="KEGG" id="kphy:AOZ06_24160"/>
<sequence length="446" mass="48708">MVHVLIIGAGTGGMALAHGLRREGISVAVYERYRTRTDGLHGYRVGINSDGSRALRKLLPPELFDTFAATCAKPLTQGTMFTEKLSTVLELPFPDMSGQPDSERSVSRMTLRQVLLTGAEGFVHFDKEFTRYEQHDDGTVTAYFADGTSATGDLLVAADGTRSRVRQQYLPHAEIVDAGVISLAGKVPLTEQVRALLPAKMLRGTSMIFAPRGLFAITHVMEFPWDERGVPKQGAGSTDAELISRWPGLQFDNTRDYILWGVSAATPQLPGDTLTKRGKDIVETAKNLTPTWNPILHRLFDMSDPGSCFTAAIATSKPVPQWETTTVTLLGDAIHTMTPGRGAGANTALRDAALLCRKLSDVHHGKRALLDAVREYETKMIDYGFKAVADSLENQGGDNPLYKPVIGRTLLAGMRTAMRTANLFPPVRRKMAAGMLRDRGADRPED</sequence>
<dbReference type="SUPFAM" id="SSF51905">
    <property type="entry name" value="FAD/NAD(P)-binding domain"/>
    <property type="match status" value="1"/>
</dbReference>
<evidence type="ECO:0000313" key="7">
    <source>
        <dbReference type="Proteomes" id="UP000063699"/>
    </source>
</evidence>
<dbReference type="PANTHER" id="PTHR47178">
    <property type="entry name" value="MONOOXYGENASE, FAD-BINDING"/>
    <property type="match status" value="1"/>
</dbReference>
<gene>
    <name evidence="6" type="ORF">AOZ06_24160</name>
</gene>
<protein>
    <submittedName>
        <fullName evidence="6">FAD-binding monooxygenase</fullName>
    </submittedName>
</protein>
<dbReference type="STRING" id="860235.AOZ06_24160"/>
<dbReference type="Pfam" id="PF01494">
    <property type="entry name" value="FAD_binding_3"/>
    <property type="match status" value="2"/>
</dbReference>
<name>A0A0N7F3U2_9PSEU</name>
<feature type="domain" description="FAD-binding" evidence="5">
    <location>
        <begin position="320"/>
        <end position="372"/>
    </location>
</feature>
<dbReference type="EMBL" id="CP012752">
    <property type="protein sequence ID" value="ALG09583.1"/>
    <property type="molecule type" value="Genomic_DNA"/>
</dbReference>
<dbReference type="InterPro" id="IPR036188">
    <property type="entry name" value="FAD/NAD-bd_sf"/>
</dbReference>
<proteinExistence type="predicted"/>
<evidence type="ECO:0000256" key="2">
    <source>
        <dbReference type="ARBA" id="ARBA00022827"/>
    </source>
</evidence>
<evidence type="ECO:0000256" key="1">
    <source>
        <dbReference type="ARBA" id="ARBA00022630"/>
    </source>
</evidence>
<dbReference type="Gene3D" id="3.50.50.60">
    <property type="entry name" value="FAD/NAD(P)-binding domain"/>
    <property type="match status" value="1"/>
</dbReference>
<keyword evidence="3" id="KW-0560">Oxidoreductase</keyword>
<keyword evidence="2" id="KW-0274">FAD</keyword>
<dbReference type="AlphaFoldDB" id="A0A0N7F3U2"/>
<evidence type="ECO:0000313" key="6">
    <source>
        <dbReference type="EMBL" id="ALG09583.1"/>
    </source>
</evidence>
<reference evidence="6 7" key="1">
    <citation type="submission" date="2015-07" db="EMBL/GenBank/DDBJ databases">
        <title>Genome sequencing of Kibdelosporangium phytohabitans.</title>
        <authorList>
            <person name="Qin S."/>
            <person name="Xing K."/>
        </authorList>
    </citation>
    <scope>NUCLEOTIDE SEQUENCE [LARGE SCALE GENOMIC DNA]</scope>
    <source>
        <strain evidence="6 7">KLBMP1111</strain>
    </source>
</reference>
<evidence type="ECO:0000256" key="3">
    <source>
        <dbReference type="ARBA" id="ARBA00023002"/>
    </source>
</evidence>
<keyword evidence="4 6" id="KW-0503">Monooxygenase</keyword>
<dbReference type="Proteomes" id="UP000063699">
    <property type="component" value="Chromosome"/>
</dbReference>
<evidence type="ECO:0000259" key="5">
    <source>
        <dbReference type="Pfam" id="PF01494"/>
    </source>
</evidence>
<dbReference type="RefSeq" id="WP_054291487.1">
    <property type="nucleotide sequence ID" value="NZ_CP012752.1"/>
</dbReference>
<accession>A0A0N7F3U2</accession>
<dbReference type="GO" id="GO:0004497">
    <property type="term" value="F:monooxygenase activity"/>
    <property type="evidence" value="ECO:0007669"/>
    <property type="project" value="UniProtKB-KW"/>
</dbReference>
<dbReference type="PANTHER" id="PTHR47178:SF5">
    <property type="entry name" value="FAD-BINDING DOMAIN-CONTAINING PROTEIN"/>
    <property type="match status" value="1"/>
</dbReference>
<organism evidence="6 7">
    <name type="scientific">Kibdelosporangium phytohabitans</name>
    <dbReference type="NCBI Taxonomy" id="860235"/>
    <lineage>
        <taxon>Bacteria</taxon>
        <taxon>Bacillati</taxon>
        <taxon>Actinomycetota</taxon>
        <taxon>Actinomycetes</taxon>
        <taxon>Pseudonocardiales</taxon>
        <taxon>Pseudonocardiaceae</taxon>
        <taxon>Kibdelosporangium</taxon>
    </lineage>
</organism>
<feature type="domain" description="FAD-binding" evidence="5">
    <location>
        <begin position="2"/>
        <end position="245"/>
    </location>
</feature>
<keyword evidence="1" id="KW-0285">Flavoprotein</keyword>
<keyword evidence="7" id="KW-1185">Reference proteome</keyword>
<dbReference type="PRINTS" id="PR00420">
    <property type="entry name" value="RNGMNOXGNASE"/>
</dbReference>
<dbReference type="InterPro" id="IPR002938">
    <property type="entry name" value="FAD-bd"/>
</dbReference>